<name>M6VCC8_9LEPT</name>
<dbReference type="Pfam" id="PF12796">
    <property type="entry name" value="Ank_2"/>
    <property type="match status" value="1"/>
</dbReference>
<dbReference type="PROSITE" id="PS50088">
    <property type="entry name" value="ANK_REPEAT"/>
    <property type="match status" value="3"/>
</dbReference>
<dbReference type="Pfam" id="PF00023">
    <property type="entry name" value="Ank"/>
    <property type="match status" value="1"/>
</dbReference>
<dbReference type="PROSITE" id="PS50297">
    <property type="entry name" value="ANK_REP_REGION"/>
    <property type="match status" value="2"/>
</dbReference>
<dbReference type="PANTHER" id="PTHR24123:SF33">
    <property type="entry name" value="PROTEIN HOS4"/>
    <property type="match status" value="1"/>
</dbReference>
<evidence type="ECO:0000256" key="2">
    <source>
        <dbReference type="ARBA" id="ARBA00023043"/>
    </source>
</evidence>
<evidence type="ECO:0000256" key="3">
    <source>
        <dbReference type="PROSITE-ProRule" id="PRU00023"/>
    </source>
</evidence>
<reference evidence="4 5" key="1">
    <citation type="submission" date="2013-01" db="EMBL/GenBank/DDBJ databases">
        <authorList>
            <person name="Harkins D.M."/>
            <person name="Durkin A.S."/>
            <person name="Brinkac L.M."/>
            <person name="Haft D.H."/>
            <person name="Selengut J.D."/>
            <person name="Sanka R."/>
            <person name="DePew J."/>
            <person name="Purushe J."/>
            <person name="Matthias M.A."/>
            <person name="Vinetz J.M."/>
            <person name="Sutton G.G."/>
            <person name="Nierman W.C."/>
            <person name="Fouts D.E."/>
        </authorList>
    </citation>
    <scope>NUCLEOTIDE SEQUENCE [LARGE SCALE GENOMIC DNA]</scope>
    <source>
        <strain evidence="4 5">HAI1536</strain>
    </source>
</reference>
<accession>M6VCC8</accession>
<dbReference type="AlphaFoldDB" id="M6VCC8"/>
<sequence length="155" mass="17608">MKEKISQRIVLVLCGIGFFFSSIRNGNLKRIRILLQNGFSPNLNFYRGITSLLVAVKYHQLEIVQVLIEYCADPNLADQITGFTPLIHSILEDDFSLDMIFVLIQSGAEPDQKDKGGMNPLHHCINEGKLEYLQFLLEKGADPTIQDKYGKTYLM</sequence>
<dbReference type="Gene3D" id="1.25.40.20">
    <property type="entry name" value="Ankyrin repeat-containing domain"/>
    <property type="match status" value="1"/>
</dbReference>
<dbReference type="SUPFAM" id="SSF48403">
    <property type="entry name" value="Ankyrin repeat"/>
    <property type="match status" value="1"/>
</dbReference>
<keyword evidence="2 3" id="KW-0040">ANK repeat</keyword>
<dbReference type="InterPro" id="IPR002110">
    <property type="entry name" value="Ankyrin_rpt"/>
</dbReference>
<feature type="repeat" description="ANK" evidence="3">
    <location>
        <begin position="47"/>
        <end position="79"/>
    </location>
</feature>
<protein>
    <submittedName>
        <fullName evidence="4">Ankyrin repeat protein</fullName>
    </submittedName>
</protein>
<dbReference type="InterPro" id="IPR036770">
    <property type="entry name" value="Ankyrin_rpt-contain_sf"/>
</dbReference>
<proteinExistence type="predicted"/>
<dbReference type="Proteomes" id="UP000012112">
    <property type="component" value="Unassembled WGS sequence"/>
</dbReference>
<evidence type="ECO:0000313" key="4">
    <source>
        <dbReference type="EMBL" id="EMO52691.1"/>
    </source>
</evidence>
<evidence type="ECO:0000256" key="1">
    <source>
        <dbReference type="ARBA" id="ARBA00022737"/>
    </source>
</evidence>
<evidence type="ECO:0000313" key="5">
    <source>
        <dbReference type="Proteomes" id="UP000012112"/>
    </source>
</evidence>
<dbReference type="PANTHER" id="PTHR24123">
    <property type="entry name" value="ANKYRIN REPEAT-CONTAINING"/>
    <property type="match status" value="1"/>
</dbReference>
<feature type="repeat" description="ANK" evidence="3">
    <location>
        <begin position="116"/>
        <end position="148"/>
    </location>
</feature>
<dbReference type="SMART" id="SM00248">
    <property type="entry name" value="ANK"/>
    <property type="match status" value="4"/>
</dbReference>
<dbReference type="EMBL" id="AKWD02000053">
    <property type="protein sequence ID" value="EMO52691.1"/>
    <property type="molecule type" value="Genomic_DNA"/>
</dbReference>
<organism evidence="4 5">
    <name type="scientific">Leptospira noguchii</name>
    <dbReference type="NCBI Taxonomy" id="28182"/>
    <lineage>
        <taxon>Bacteria</taxon>
        <taxon>Pseudomonadati</taxon>
        <taxon>Spirochaetota</taxon>
        <taxon>Spirochaetia</taxon>
        <taxon>Leptospirales</taxon>
        <taxon>Leptospiraceae</taxon>
        <taxon>Leptospira</taxon>
    </lineage>
</organism>
<comment type="caution">
    <text evidence="4">The sequence shown here is derived from an EMBL/GenBank/DDBJ whole genome shotgun (WGS) entry which is preliminary data.</text>
</comment>
<dbReference type="InterPro" id="IPR051165">
    <property type="entry name" value="Multifunctional_ANK_Repeat"/>
</dbReference>
<gene>
    <name evidence="4" type="ORF">LEP1GSC172_2868</name>
</gene>
<dbReference type="OrthoDB" id="305006at2"/>
<keyword evidence="1" id="KW-0677">Repeat</keyword>
<feature type="repeat" description="ANK" evidence="3">
    <location>
        <begin position="81"/>
        <end position="115"/>
    </location>
</feature>